<sequence>MDGSNNSSVSIPPCLTATIGSACSVAFFQNQQWTIATTTPFFLSLSLQVLSLPNHCPPPIIQRQQPRRQVYSSPSSLLALGLSLTPSSQLQQHPLWSSPPSSSSPHP</sequence>
<keyword evidence="2" id="KW-1185">Reference proteome</keyword>
<dbReference type="Proteomes" id="UP001341840">
    <property type="component" value="Unassembled WGS sequence"/>
</dbReference>
<evidence type="ECO:0000313" key="1">
    <source>
        <dbReference type="EMBL" id="MED6112043.1"/>
    </source>
</evidence>
<protein>
    <submittedName>
        <fullName evidence="1">Uncharacterized protein</fullName>
    </submittedName>
</protein>
<organism evidence="1 2">
    <name type="scientific">Stylosanthes scabra</name>
    <dbReference type="NCBI Taxonomy" id="79078"/>
    <lineage>
        <taxon>Eukaryota</taxon>
        <taxon>Viridiplantae</taxon>
        <taxon>Streptophyta</taxon>
        <taxon>Embryophyta</taxon>
        <taxon>Tracheophyta</taxon>
        <taxon>Spermatophyta</taxon>
        <taxon>Magnoliopsida</taxon>
        <taxon>eudicotyledons</taxon>
        <taxon>Gunneridae</taxon>
        <taxon>Pentapetalae</taxon>
        <taxon>rosids</taxon>
        <taxon>fabids</taxon>
        <taxon>Fabales</taxon>
        <taxon>Fabaceae</taxon>
        <taxon>Papilionoideae</taxon>
        <taxon>50 kb inversion clade</taxon>
        <taxon>dalbergioids sensu lato</taxon>
        <taxon>Dalbergieae</taxon>
        <taxon>Pterocarpus clade</taxon>
        <taxon>Stylosanthes</taxon>
    </lineage>
</organism>
<proteinExistence type="predicted"/>
<accession>A0ABU6QJJ6</accession>
<evidence type="ECO:0000313" key="2">
    <source>
        <dbReference type="Proteomes" id="UP001341840"/>
    </source>
</evidence>
<name>A0ABU6QJJ6_9FABA</name>
<gene>
    <name evidence="1" type="ORF">PIB30_058072</name>
</gene>
<reference evidence="1 2" key="1">
    <citation type="journal article" date="2023" name="Plants (Basel)">
        <title>Bridging the Gap: Combining Genomics and Transcriptomics Approaches to Understand Stylosanthes scabra, an Orphan Legume from the Brazilian Caatinga.</title>
        <authorList>
            <person name="Ferreira-Neto J.R.C."/>
            <person name="da Silva M.D."/>
            <person name="Binneck E."/>
            <person name="de Melo N.F."/>
            <person name="da Silva R.H."/>
            <person name="de Melo A.L.T.M."/>
            <person name="Pandolfi V."/>
            <person name="Bustamante F.O."/>
            <person name="Brasileiro-Vidal A.C."/>
            <person name="Benko-Iseppon A.M."/>
        </authorList>
    </citation>
    <scope>NUCLEOTIDE SEQUENCE [LARGE SCALE GENOMIC DNA]</scope>
    <source>
        <tissue evidence="1">Leaves</tissue>
    </source>
</reference>
<comment type="caution">
    <text evidence="1">The sequence shown here is derived from an EMBL/GenBank/DDBJ whole genome shotgun (WGS) entry which is preliminary data.</text>
</comment>
<dbReference type="EMBL" id="JASCZI010000483">
    <property type="protein sequence ID" value="MED6112043.1"/>
    <property type="molecule type" value="Genomic_DNA"/>
</dbReference>